<name>A0A6J5LPC1_9CAUD</name>
<gene>
    <name evidence="1" type="ORF">UFOVP285_71</name>
</gene>
<proteinExistence type="predicted"/>
<accession>A0A6J5LPC1</accession>
<dbReference type="EMBL" id="LR796300">
    <property type="protein sequence ID" value="CAB4135582.1"/>
    <property type="molecule type" value="Genomic_DNA"/>
</dbReference>
<sequence length="70" mass="8510">MNIAKRTKNKMAWYYNYYIHTGKKCKSFEWHCITCEAHRYKEIHGGFANTFEELWEWAQPFRKADDATTL</sequence>
<reference evidence="1" key="1">
    <citation type="submission" date="2020-04" db="EMBL/GenBank/DDBJ databases">
        <authorList>
            <person name="Chiriac C."/>
            <person name="Salcher M."/>
            <person name="Ghai R."/>
            <person name="Kavagutti S V."/>
        </authorList>
    </citation>
    <scope>NUCLEOTIDE SEQUENCE</scope>
</reference>
<protein>
    <submittedName>
        <fullName evidence="1">Uncharacterized protein</fullName>
    </submittedName>
</protein>
<organism evidence="1">
    <name type="scientific">uncultured Caudovirales phage</name>
    <dbReference type="NCBI Taxonomy" id="2100421"/>
    <lineage>
        <taxon>Viruses</taxon>
        <taxon>Duplodnaviria</taxon>
        <taxon>Heunggongvirae</taxon>
        <taxon>Uroviricota</taxon>
        <taxon>Caudoviricetes</taxon>
        <taxon>Peduoviridae</taxon>
        <taxon>Maltschvirus</taxon>
        <taxon>Maltschvirus maltsch</taxon>
    </lineage>
</organism>
<evidence type="ECO:0000313" key="1">
    <source>
        <dbReference type="EMBL" id="CAB4135582.1"/>
    </source>
</evidence>